<protein>
    <submittedName>
        <fullName evidence="1">Uncharacterized protein</fullName>
    </submittedName>
</protein>
<reference evidence="1" key="1">
    <citation type="submission" date="2022-10" db="EMBL/GenBank/DDBJ databases">
        <authorList>
            <person name="Yu W.X."/>
        </authorList>
    </citation>
    <scope>NUCLEOTIDE SEQUENCE</scope>
    <source>
        <strain evidence="1">AAT</strain>
    </source>
</reference>
<evidence type="ECO:0000313" key="1">
    <source>
        <dbReference type="EMBL" id="MCW3786903.1"/>
    </source>
</evidence>
<comment type="caution">
    <text evidence="1">The sequence shown here is derived from an EMBL/GenBank/DDBJ whole genome shotgun (WGS) entry which is preliminary data.</text>
</comment>
<dbReference type="Proteomes" id="UP001209229">
    <property type="component" value="Unassembled WGS sequence"/>
</dbReference>
<dbReference type="RefSeq" id="WP_301190468.1">
    <property type="nucleotide sequence ID" value="NZ_JAPDPJ010000021.1"/>
</dbReference>
<evidence type="ECO:0000313" key="2">
    <source>
        <dbReference type="Proteomes" id="UP001209229"/>
    </source>
</evidence>
<dbReference type="EMBL" id="JAPDPJ010000021">
    <property type="protein sequence ID" value="MCW3786903.1"/>
    <property type="molecule type" value="Genomic_DNA"/>
</dbReference>
<organism evidence="1 2">
    <name type="scientific">Plebeiibacterium sediminum</name>
    <dbReference type="NCBI Taxonomy" id="2992112"/>
    <lineage>
        <taxon>Bacteria</taxon>
        <taxon>Pseudomonadati</taxon>
        <taxon>Bacteroidota</taxon>
        <taxon>Bacteroidia</taxon>
        <taxon>Marinilabiliales</taxon>
        <taxon>Marinilabiliaceae</taxon>
        <taxon>Plebeiibacterium</taxon>
    </lineage>
</organism>
<gene>
    <name evidence="1" type="ORF">OM075_10520</name>
</gene>
<dbReference type="AlphaFoldDB" id="A0AAE3SG42"/>
<accession>A0AAE3SG42</accession>
<sequence length="85" mass="10440">MTRNRYSHIKSFKDFENEKIQLHYQIRLSEKKLQIKQLELREYLNPFRFFSSMLNELYKPVFDLAKSIIMHFVEKHKAKSNTSEE</sequence>
<name>A0AAE3SG42_9BACT</name>
<proteinExistence type="predicted"/>
<keyword evidence="2" id="KW-1185">Reference proteome</keyword>